<dbReference type="AlphaFoldDB" id="A0A0W0YAB0"/>
<reference evidence="4 5" key="1">
    <citation type="submission" date="2015-11" db="EMBL/GenBank/DDBJ databases">
        <title>Genomic analysis of 38 Legionella species identifies large and diverse effector repertoires.</title>
        <authorList>
            <person name="Burstein D."/>
            <person name="Amaro F."/>
            <person name="Zusman T."/>
            <person name="Lifshitz Z."/>
            <person name="Cohen O."/>
            <person name="Gilbert J.A."/>
            <person name="Pupko T."/>
            <person name="Shuman H.A."/>
            <person name="Segal G."/>
        </authorList>
    </citation>
    <scope>NUCLEOTIDE SEQUENCE [LARGE SCALE GENOMIC DNA]</scope>
    <source>
        <strain evidence="4 5">SC-63-C7</strain>
    </source>
</reference>
<keyword evidence="5" id="KW-1185">Reference proteome</keyword>
<comment type="caution">
    <text evidence="4">The sequence shown here is derived from an EMBL/GenBank/DDBJ whole genome shotgun (WGS) entry which is preliminary data.</text>
</comment>
<dbReference type="SUPFAM" id="SSF53474">
    <property type="entry name" value="alpha/beta-Hydrolases"/>
    <property type="match status" value="1"/>
</dbReference>
<dbReference type="PATRIC" id="fig|45074.5.peg.3784"/>
<evidence type="ECO:0000313" key="5">
    <source>
        <dbReference type="Proteomes" id="UP000054703"/>
    </source>
</evidence>
<dbReference type="PANTHER" id="PTHR43798">
    <property type="entry name" value="MONOACYLGLYCEROL LIPASE"/>
    <property type="match status" value="1"/>
</dbReference>
<evidence type="ECO:0000256" key="1">
    <source>
        <dbReference type="ARBA" id="ARBA00008645"/>
    </source>
</evidence>
<dbReference type="GO" id="GO:0016020">
    <property type="term" value="C:membrane"/>
    <property type="evidence" value="ECO:0007669"/>
    <property type="project" value="TreeGrafter"/>
</dbReference>
<protein>
    <submittedName>
        <fullName evidence="4">Lipase A</fullName>
    </submittedName>
</protein>
<dbReference type="PANTHER" id="PTHR43798:SF14">
    <property type="entry name" value="SERINE HYDROLASE-LIKE PROTEIN DDB_G0286239"/>
    <property type="match status" value="1"/>
</dbReference>
<name>A0A0W0YAB0_9GAMM</name>
<dbReference type="InterPro" id="IPR029058">
    <property type="entry name" value="AB_hydrolase_fold"/>
</dbReference>
<comment type="similarity">
    <text evidence="1">Belongs to the AB hydrolase superfamily.</text>
</comment>
<gene>
    <name evidence="4" type="ORF">Lsan_3515</name>
</gene>
<feature type="domain" description="AB hydrolase-1" evidence="3">
    <location>
        <begin position="26"/>
        <end position="134"/>
    </location>
</feature>
<organism evidence="4 5">
    <name type="scientific">Legionella santicrucis</name>
    <dbReference type="NCBI Taxonomy" id="45074"/>
    <lineage>
        <taxon>Bacteria</taxon>
        <taxon>Pseudomonadati</taxon>
        <taxon>Pseudomonadota</taxon>
        <taxon>Gammaproteobacteria</taxon>
        <taxon>Legionellales</taxon>
        <taxon>Legionellaceae</taxon>
        <taxon>Legionella</taxon>
    </lineage>
</organism>
<evidence type="ECO:0000313" key="4">
    <source>
        <dbReference type="EMBL" id="KTD53851.1"/>
    </source>
</evidence>
<dbReference type="Proteomes" id="UP000054703">
    <property type="component" value="Unassembled WGS sequence"/>
</dbReference>
<dbReference type="InterPro" id="IPR050266">
    <property type="entry name" value="AB_hydrolase_sf"/>
</dbReference>
<proteinExistence type="inferred from homology"/>
<dbReference type="Pfam" id="PF00561">
    <property type="entry name" value="Abhydrolase_1"/>
    <property type="match status" value="1"/>
</dbReference>
<dbReference type="GO" id="GO:0016787">
    <property type="term" value="F:hydrolase activity"/>
    <property type="evidence" value="ECO:0007669"/>
    <property type="project" value="UniProtKB-KW"/>
</dbReference>
<dbReference type="Gene3D" id="3.40.50.1820">
    <property type="entry name" value="alpha/beta hydrolase"/>
    <property type="match status" value="1"/>
</dbReference>
<dbReference type="InterPro" id="IPR000073">
    <property type="entry name" value="AB_hydrolase_1"/>
</dbReference>
<evidence type="ECO:0000256" key="2">
    <source>
        <dbReference type="ARBA" id="ARBA00022801"/>
    </source>
</evidence>
<dbReference type="STRING" id="45074.Lsan_3515"/>
<dbReference type="RefSeq" id="WP_133134331.1">
    <property type="nucleotide sequence ID" value="NZ_CAAAIH010000036.1"/>
</dbReference>
<dbReference type="EMBL" id="LNYU01000090">
    <property type="protein sequence ID" value="KTD53851.1"/>
    <property type="molecule type" value="Genomic_DNA"/>
</dbReference>
<evidence type="ECO:0000259" key="3">
    <source>
        <dbReference type="Pfam" id="PF00561"/>
    </source>
</evidence>
<dbReference type="OrthoDB" id="149912at2"/>
<sequence>MSCIEKTIKIPGFNLALKIWNANCPNPILCLHGKMDNAASFDLLAPLFPERQIVAVDFPGTGYSSHYPDGVLPNWKNDAYLMLHLINALGWNSFDIIAHSLGSLVATTLGIAQPKQVGQIIYLDILGPTLNFIDKKIDYFHFDVETYLSFNPEKRTTFPDQKSVIQDRMLIGKISYAAAKALVKRGTIEDENGWYWTFDRRLRCVSSTLPCEDELRQMFYALDKPVSLIRANQGVPYPQDIFKSRTQCFRDLTIYEVQGGHHVHMDNPMPVANLIAQILNNEF</sequence>
<keyword evidence="2" id="KW-0378">Hydrolase</keyword>
<accession>A0A0W0YAB0</accession>